<organism evidence="2 3">
    <name type="scientific">Marasmius oreades</name>
    <name type="common">fairy-ring Marasmius</name>
    <dbReference type="NCBI Taxonomy" id="181124"/>
    <lineage>
        <taxon>Eukaryota</taxon>
        <taxon>Fungi</taxon>
        <taxon>Dikarya</taxon>
        <taxon>Basidiomycota</taxon>
        <taxon>Agaricomycotina</taxon>
        <taxon>Agaricomycetes</taxon>
        <taxon>Agaricomycetidae</taxon>
        <taxon>Agaricales</taxon>
        <taxon>Marasmiineae</taxon>
        <taxon>Marasmiaceae</taxon>
        <taxon>Marasmius</taxon>
    </lineage>
</organism>
<comment type="caution">
    <text evidence="2">The sequence shown here is derived from an EMBL/GenBank/DDBJ whole genome shotgun (WGS) entry which is preliminary data.</text>
</comment>
<evidence type="ECO:0000313" key="2">
    <source>
        <dbReference type="EMBL" id="KAG7093684.1"/>
    </source>
</evidence>
<keyword evidence="3" id="KW-1185">Reference proteome</keyword>
<dbReference type="RefSeq" id="XP_043010154.1">
    <property type="nucleotide sequence ID" value="XM_043152069.1"/>
</dbReference>
<reference evidence="2" key="1">
    <citation type="journal article" date="2021" name="Genome Biol. Evol.">
        <title>The assembled and annotated genome of the fairy-ring fungus Marasmius oreades.</title>
        <authorList>
            <person name="Hiltunen M."/>
            <person name="Ament-Velasquez S.L."/>
            <person name="Johannesson H."/>
        </authorList>
    </citation>
    <scope>NUCLEOTIDE SEQUENCE</scope>
    <source>
        <strain evidence="2">03SP1</strain>
    </source>
</reference>
<accession>A0A9P7S1D8</accession>
<name>A0A9P7S1D8_9AGAR</name>
<feature type="region of interest" description="Disordered" evidence="1">
    <location>
        <begin position="24"/>
        <end position="47"/>
    </location>
</feature>
<evidence type="ECO:0000313" key="3">
    <source>
        <dbReference type="Proteomes" id="UP001049176"/>
    </source>
</evidence>
<dbReference type="GeneID" id="66076418"/>
<dbReference type="KEGG" id="more:E1B28_007342"/>
<dbReference type="EMBL" id="CM032184">
    <property type="protein sequence ID" value="KAG7093684.1"/>
    <property type="molecule type" value="Genomic_DNA"/>
</dbReference>
<evidence type="ECO:0000256" key="1">
    <source>
        <dbReference type="SAM" id="MobiDB-lite"/>
    </source>
</evidence>
<sequence length="77" mass="8387">MTVDDSQQHIRVLRTDSTGVVIHSAAGEASTTAKTEEDVDAEGQDRDRMRERSLDLSPALAHGLHPCFLVPNSMILS</sequence>
<proteinExistence type="predicted"/>
<dbReference type="AlphaFoldDB" id="A0A9P7S1D8"/>
<dbReference type="Proteomes" id="UP001049176">
    <property type="component" value="Chromosome 4"/>
</dbReference>
<gene>
    <name evidence="2" type="ORF">E1B28_007342</name>
</gene>
<protein>
    <submittedName>
        <fullName evidence="2">Uncharacterized protein</fullName>
    </submittedName>
</protein>